<dbReference type="InterPro" id="IPR031107">
    <property type="entry name" value="Small_HSP"/>
</dbReference>
<evidence type="ECO:0000256" key="1">
    <source>
        <dbReference type="ARBA" id="ARBA00023016"/>
    </source>
</evidence>
<dbReference type="Proteomes" id="UP001515500">
    <property type="component" value="Chromosome 10"/>
</dbReference>
<feature type="compositionally biased region" description="Polar residues" evidence="2">
    <location>
        <begin position="51"/>
        <end position="61"/>
    </location>
</feature>
<dbReference type="Gene3D" id="2.60.40.790">
    <property type="match status" value="1"/>
</dbReference>
<dbReference type="GeneID" id="120270799"/>
<dbReference type="Pfam" id="PF00011">
    <property type="entry name" value="HSP20"/>
    <property type="match status" value="1"/>
</dbReference>
<dbReference type="InterPro" id="IPR002068">
    <property type="entry name" value="A-crystallin/Hsp20_dom"/>
</dbReference>
<proteinExistence type="predicted"/>
<sequence length="100" mass="11387">MPRVKPGKIKVHVEDENVLVISGERKRDEEEEDRKYLQMERRAGKFMRNRVPSNQKNSSVNLRAAVGEEEEEQKTEMEAIGEVDNGGGEGERNSMGILET</sequence>
<organism evidence="4 5">
    <name type="scientific">Dioscorea cayennensis subsp. rotundata</name>
    <name type="common">White Guinea yam</name>
    <name type="synonym">Dioscorea rotundata</name>
    <dbReference type="NCBI Taxonomy" id="55577"/>
    <lineage>
        <taxon>Eukaryota</taxon>
        <taxon>Viridiplantae</taxon>
        <taxon>Streptophyta</taxon>
        <taxon>Embryophyta</taxon>
        <taxon>Tracheophyta</taxon>
        <taxon>Spermatophyta</taxon>
        <taxon>Magnoliopsida</taxon>
        <taxon>Liliopsida</taxon>
        <taxon>Dioscoreales</taxon>
        <taxon>Dioscoreaceae</taxon>
        <taxon>Dioscorea</taxon>
    </lineage>
</organism>
<gene>
    <name evidence="5" type="primary">LOC120270799</name>
</gene>
<feature type="domain" description="SHSP" evidence="3">
    <location>
        <begin position="1"/>
        <end position="61"/>
    </location>
</feature>
<accession>A0AB40C4L4</accession>
<keyword evidence="4" id="KW-1185">Reference proteome</keyword>
<evidence type="ECO:0000259" key="3">
    <source>
        <dbReference type="Pfam" id="PF00011"/>
    </source>
</evidence>
<evidence type="ECO:0000256" key="2">
    <source>
        <dbReference type="SAM" id="MobiDB-lite"/>
    </source>
</evidence>
<dbReference type="RefSeq" id="XP_039133797.1">
    <property type="nucleotide sequence ID" value="XM_039277863.1"/>
</dbReference>
<evidence type="ECO:0000313" key="5">
    <source>
        <dbReference type="RefSeq" id="XP_039133797.1"/>
    </source>
</evidence>
<keyword evidence="1" id="KW-0346">Stress response</keyword>
<evidence type="ECO:0000313" key="4">
    <source>
        <dbReference type="Proteomes" id="UP001515500"/>
    </source>
</evidence>
<reference evidence="5" key="1">
    <citation type="submission" date="2025-08" db="UniProtKB">
        <authorList>
            <consortium name="RefSeq"/>
        </authorList>
    </citation>
    <scope>IDENTIFICATION</scope>
</reference>
<dbReference type="InterPro" id="IPR008978">
    <property type="entry name" value="HSP20-like_chaperone"/>
</dbReference>
<feature type="region of interest" description="Disordered" evidence="2">
    <location>
        <begin position="50"/>
        <end position="100"/>
    </location>
</feature>
<dbReference type="AlphaFoldDB" id="A0AB40C4L4"/>
<name>A0AB40C4L4_DIOCR</name>
<dbReference type="SUPFAM" id="SSF49764">
    <property type="entry name" value="HSP20-like chaperones"/>
    <property type="match status" value="1"/>
</dbReference>
<dbReference type="PANTHER" id="PTHR11527">
    <property type="entry name" value="HEAT-SHOCK PROTEIN 20 FAMILY MEMBER"/>
    <property type="match status" value="1"/>
</dbReference>
<protein>
    <submittedName>
        <fullName evidence="5">17.1 kDa class II heat shock protein-like</fullName>
    </submittedName>
</protein>